<dbReference type="GO" id="GO:0016853">
    <property type="term" value="F:isomerase activity"/>
    <property type="evidence" value="ECO:0007669"/>
    <property type="project" value="InterPro"/>
</dbReference>
<dbReference type="RefSeq" id="WP_106528250.1">
    <property type="nucleotide sequence ID" value="NZ_PYAW01000002.1"/>
</dbReference>
<comment type="caution">
    <text evidence="1">The sequence shown here is derived from an EMBL/GenBank/DDBJ whole genome shotgun (WGS) entry which is preliminary data.</text>
</comment>
<organism evidence="1 2">
    <name type="scientific">Chitinophaga niastensis</name>
    <dbReference type="NCBI Taxonomy" id="536980"/>
    <lineage>
        <taxon>Bacteria</taxon>
        <taxon>Pseudomonadati</taxon>
        <taxon>Bacteroidota</taxon>
        <taxon>Chitinophagia</taxon>
        <taxon>Chitinophagales</taxon>
        <taxon>Chitinophagaceae</taxon>
        <taxon>Chitinophaga</taxon>
    </lineage>
</organism>
<dbReference type="AlphaFoldDB" id="A0A2P8HNN1"/>
<dbReference type="EMBL" id="PYAW01000002">
    <property type="protein sequence ID" value="PSL47825.1"/>
    <property type="molecule type" value="Genomic_DNA"/>
</dbReference>
<reference evidence="1 2" key="1">
    <citation type="submission" date="2018-03" db="EMBL/GenBank/DDBJ databases">
        <title>Genomic Encyclopedia of Archaeal and Bacterial Type Strains, Phase II (KMG-II): from individual species to whole genera.</title>
        <authorList>
            <person name="Goeker M."/>
        </authorList>
    </citation>
    <scope>NUCLEOTIDE SEQUENCE [LARGE SCALE GENOMIC DNA]</scope>
    <source>
        <strain evidence="1 2">DSM 24859</strain>
    </source>
</reference>
<dbReference type="Gene3D" id="3.40.1650.10">
    <property type="entry name" value="RbsD-like domain"/>
    <property type="match status" value="1"/>
</dbReference>
<sequence>MKKYFHIAVAVIGLFSCRQESKPMAAMSTTAWQSQLDSLLPLLGHRNWIIVADKAFPLQSATGMVYINTNASLPEVVDYTIKKLGAGTHVSPILYTDKELAYIPGAEHYRDTLQSIFKGYNVQSLLHDSVFAKMDKTASLFKVVVLKTNTTIAYSSVFINLDCKYWSAAKEQQLRAAMKGN</sequence>
<evidence type="ECO:0000313" key="2">
    <source>
        <dbReference type="Proteomes" id="UP000240971"/>
    </source>
</evidence>
<accession>A0A2P8HNN1</accession>
<evidence type="ECO:0008006" key="3">
    <source>
        <dbReference type="Google" id="ProtNLM"/>
    </source>
</evidence>
<dbReference type="InterPro" id="IPR023750">
    <property type="entry name" value="RbsD-like_sf"/>
</dbReference>
<dbReference type="OrthoDB" id="1357291at2"/>
<keyword evidence="2" id="KW-1185">Reference proteome</keyword>
<dbReference type="SUPFAM" id="SSF102546">
    <property type="entry name" value="RbsD-like"/>
    <property type="match status" value="1"/>
</dbReference>
<dbReference type="Proteomes" id="UP000240971">
    <property type="component" value="Unassembled WGS sequence"/>
</dbReference>
<name>A0A2P8HNN1_CHINA</name>
<evidence type="ECO:0000313" key="1">
    <source>
        <dbReference type="EMBL" id="PSL47825.1"/>
    </source>
</evidence>
<dbReference type="GO" id="GO:0048029">
    <property type="term" value="F:monosaccharide binding"/>
    <property type="evidence" value="ECO:0007669"/>
    <property type="project" value="InterPro"/>
</dbReference>
<dbReference type="PROSITE" id="PS51257">
    <property type="entry name" value="PROKAR_LIPOPROTEIN"/>
    <property type="match status" value="1"/>
</dbReference>
<protein>
    <recommendedName>
        <fullName evidence="3">D-ribose pyranase</fullName>
    </recommendedName>
</protein>
<proteinExistence type="predicted"/>
<gene>
    <name evidence="1" type="ORF">CLV51_102685</name>
</gene>
<dbReference type="GO" id="GO:0005996">
    <property type="term" value="P:monosaccharide metabolic process"/>
    <property type="evidence" value="ECO:0007669"/>
    <property type="project" value="InterPro"/>
</dbReference>